<keyword evidence="4" id="KW-1185">Reference proteome</keyword>
<proteinExistence type="predicted"/>
<dbReference type="CDD" id="cd00118">
    <property type="entry name" value="LysM"/>
    <property type="match status" value="1"/>
</dbReference>
<feature type="domain" description="Bulb-type lectin" evidence="1">
    <location>
        <begin position="2"/>
        <end position="107"/>
    </location>
</feature>
<dbReference type="InterPro" id="IPR036779">
    <property type="entry name" value="LysM_dom_sf"/>
</dbReference>
<dbReference type="InterPro" id="IPR052196">
    <property type="entry name" value="Bact_Kbp"/>
</dbReference>
<evidence type="ECO:0000259" key="1">
    <source>
        <dbReference type="PROSITE" id="PS50927"/>
    </source>
</evidence>
<sequence length="187" mass="19951">MSDTLYAGEELGLGQSLRAGAYVLTLQSDGNLVLSEPAGAVWATGTEERGVRRAVLQHDGNFVLYTDDGPAWATDTDGRGADRLVVQGDRNVVLYAGDGGALWASNTPTDHPIVVEEPTEEPTEEQVAHEVVPMPVEPRTYTVEPGDTLWGIAERFYGDGTRYQDIAAANGIDDPDVVGVGQVLTIP</sequence>
<dbReference type="PANTHER" id="PTHR34700:SF4">
    <property type="entry name" value="PHAGE-LIKE ELEMENT PBSX PROTEIN XKDP"/>
    <property type="match status" value="1"/>
</dbReference>
<gene>
    <name evidence="3" type="ORF">GCM10010305_59720</name>
</gene>
<protein>
    <submittedName>
        <fullName evidence="3">Lectin</fullName>
    </submittedName>
</protein>
<dbReference type="PROSITE" id="PS51782">
    <property type="entry name" value="LYSM"/>
    <property type="match status" value="1"/>
</dbReference>
<reference evidence="3" key="2">
    <citation type="submission" date="2020-09" db="EMBL/GenBank/DDBJ databases">
        <authorList>
            <person name="Sun Q."/>
            <person name="Ohkuma M."/>
        </authorList>
    </citation>
    <scope>NUCLEOTIDE SEQUENCE</scope>
    <source>
        <strain evidence="3">JCM 4518</strain>
    </source>
</reference>
<evidence type="ECO:0000313" key="3">
    <source>
        <dbReference type="EMBL" id="GHB08756.1"/>
    </source>
</evidence>
<dbReference type="PROSITE" id="PS50927">
    <property type="entry name" value="BULB_LECTIN"/>
    <property type="match status" value="1"/>
</dbReference>
<dbReference type="SUPFAM" id="SSF54106">
    <property type="entry name" value="LysM domain"/>
    <property type="match status" value="1"/>
</dbReference>
<dbReference type="InterPro" id="IPR036426">
    <property type="entry name" value="Bulb-type_lectin_dom_sf"/>
</dbReference>
<dbReference type="SMART" id="SM00108">
    <property type="entry name" value="B_lectin"/>
    <property type="match status" value="1"/>
</dbReference>
<dbReference type="RefSeq" id="WP_189983097.1">
    <property type="nucleotide sequence ID" value="NZ_BMUL01000024.1"/>
</dbReference>
<dbReference type="InterPro" id="IPR018392">
    <property type="entry name" value="LysM"/>
</dbReference>
<name>A0A918TCQ9_9ACTN</name>
<dbReference type="Proteomes" id="UP000644020">
    <property type="component" value="Unassembled WGS sequence"/>
</dbReference>
<dbReference type="SMART" id="SM00257">
    <property type="entry name" value="LysM"/>
    <property type="match status" value="1"/>
</dbReference>
<evidence type="ECO:0000259" key="2">
    <source>
        <dbReference type="PROSITE" id="PS51782"/>
    </source>
</evidence>
<dbReference type="Pfam" id="PF01476">
    <property type="entry name" value="LysM"/>
    <property type="match status" value="1"/>
</dbReference>
<dbReference type="AlphaFoldDB" id="A0A918TCQ9"/>
<organism evidence="3 4">
    <name type="scientific">Streptomyces termitum</name>
    <dbReference type="NCBI Taxonomy" id="67368"/>
    <lineage>
        <taxon>Bacteria</taxon>
        <taxon>Bacillati</taxon>
        <taxon>Actinomycetota</taxon>
        <taxon>Actinomycetes</taxon>
        <taxon>Kitasatosporales</taxon>
        <taxon>Streptomycetaceae</taxon>
        <taxon>Streptomyces</taxon>
    </lineage>
</organism>
<reference evidence="3" key="1">
    <citation type="journal article" date="2014" name="Int. J. Syst. Evol. Microbiol.">
        <title>Complete genome sequence of Corynebacterium casei LMG S-19264T (=DSM 44701T), isolated from a smear-ripened cheese.</title>
        <authorList>
            <consortium name="US DOE Joint Genome Institute (JGI-PGF)"/>
            <person name="Walter F."/>
            <person name="Albersmeier A."/>
            <person name="Kalinowski J."/>
            <person name="Ruckert C."/>
        </authorList>
    </citation>
    <scope>NUCLEOTIDE SEQUENCE</scope>
    <source>
        <strain evidence="3">JCM 4518</strain>
    </source>
</reference>
<dbReference type="Gene3D" id="3.10.350.10">
    <property type="entry name" value="LysM domain"/>
    <property type="match status" value="1"/>
</dbReference>
<comment type="caution">
    <text evidence="3">The sequence shown here is derived from an EMBL/GenBank/DDBJ whole genome shotgun (WGS) entry which is preliminary data.</text>
</comment>
<dbReference type="PANTHER" id="PTHR34700">
    <property type="entry name" value="POTASSIUM BINDING PROTEIN KBP"/>
    <property type="match status" value="1"/>
</dbReference>
<dbReference type="InterPro" id="IPR001480">
    <property type="entry name" value="Bulb-type_lectin_dom"/>
</dbReference>
<evidence type="ECO:0000313" key="4">
    <source>
        <dbReference type="Proteomes" id="UP000644020"/>
    </source>
</evidence>
<dbReference type="Gene3D" id="2.90.10.10">
    <property type="entry name" value="Bulb-type lectin domain"/>
    <property type="match status" value="2"/>
</dbReference>
<dbReference type="SUPFAM" id="SSF51110">
    <property type="entry name" value="alpha-D-mannose-specific plant lectins"/>
    <property type="match status" value="1"/>
</dbReference>
<dbReference type="EMBL" id="BMUL01000024">
    <property type="protein sequence ID" value="GHB08756.1"/>
    <property type="molecule type" value="Genomic_DNA"/>
</dbReference>
<accession>A0A918TCQ9</accession>
<dbReference type="CDD" id="cd00028">
    <property type="entry name" value="B_lectin"/>
    <property type="match status" value="1"/>
</dbReference>
<feature type="domain" description="LysM" evidence="2">
    <location>
        <begin position="139"/>
        <end position="186"/>
    </location>
</feature>